<feature type="region of interest" description="Disordered" evidence="2">
    <location>
        <begin position="707"/>
        <end position="782"/>
    </location>
</feature>
<dbReference type="SUPFAM" id="SSF48371">
    <property type="entry name" value="ARM repeat"/>
    <property type="match status" value="2"/>
</dbReference>
<feature type="region of interest" description="Disordered" evidence="2">
    <location>
        <begin position="278"/>
        <end position="353"/>
    </location>
</feature>
<dbReference type="Pfam" id="PF13251">
    <property type="entry name" value="DUF4042"/>
    <property type="match status" value="1"/>
</dbReference>
<keyword evidence="5" id="KW-1185">Reference proteome</keyword>
<dbReference type="Proteomes" id="UP000735302">
    <property type="component" value="Unassembled WGS sequence"/>
</dbReference>
<feature type="domain" description="DUF4042" evidence="3">
    <location>
        <begin position="407"/>
        <end position="591"/>
    </location>
</feature>
<organism evidence="4 5">
    <name type="scientific">Plakobranchus ocellatus</name>
    <dbReference type="NCBI Taxonomy" id="259542"/>
    <lineage>
        <taxon>Eukaryota</taxon>
        <taxon>Metazoa</taxon>
        <taxon>Spiralia</taxon>
        <taxon>Lophotrochozoa</taxon>
        <taxon>Mollusca</taxon>
        <taxon>Gastropoda</taxon>
        <taxon>Heterobranchia</taxon>
        <taxon>Euthyneura</taxon>
        <taxon>Panpulmonata</taxon>
        <taxon>Sacoglossa</taxon>
        <taxon>Placobranchoidea</taxon>
        <taxon>Plakobranchidae</taxon>
        <taxon>Plakobranchus</taxon>
    </lineage>
</organism>
<dbReference type="AlphaFoldDB" id="A0AAV4D0I7"/>
<reference evidence="4 5" key="1">
    <citation type="journal article" date="2021" name="Elife">
        <title>Chloroplast acquisition without the gene transfer in kleptoplastic sea slugs, Plakobranchus ocellatus.</title>
        <authorList>
            <person name="Maeda T."/>
            <person name="Takahashi S."/>
            <person name="Yoshida T."/>
            <person name="Shimamura S."/>
            <person name="Takaki Y."/>
            <person name="Nagai Y."/>
            <person name="Toyoda A."/>
            <person name="Suzuki Y."/>
            <person name="Arimoto A."/>
            <person name="Ishii H."/>
            <person name="Satoh N."/>
            <person name="Nishiyama T."/>
            <person name="Hasebe M."/>
            <person name="Maruyama T."/>
            <person name="Minagawa J."/>
            <person name="Obokata J."/>
            <person name="Shigenobu S."/>
        </authorList>
    </citation>
    <scope>NUCLEOTIDE SEQUENCE [LARGE SCALE GENOMIC DNA]</scope>
</reference>
<dbReference type="PANTHER" id="PTHR13366:SF0">
    <property type="entry name" value="HEAT REPEAT-CONTAINING PROTEIN 6"/>
    <property type="match status" value="1"/>
</dbReference>
<feature type="compositionally biased region" description="Basic residues" evidence="2">
    <location>
        <begin position="316"/>
        <end position="325"/>
    </location>
</feature>
<gene>
    <name evidence="4" type="ORF">PoB_006422400</name>
</gene>
<dbReference type="PANTHER" id="PTHR13366">
    <property type="entry name" value="MALARIA ANTIGEN-RELATED"/>
    <property type="match status" value="1"/>
</dbReference>
<dbReference type="Gene3D" id="1.25.10.10">
    <property type="entry name" value="Leucine-rich Repeat Variant"/>
    <property type="match status" value="3"/>
</dbReference>
<name>A0AAV4D0I7_9GAST</name>
<feature type="compositionally biased region" description="Polar residues" evidence="2">
    <location>
        <begin position="291"/>
        <end position="310"/>
    </location>
</feature>
<feature type="compositionally biased region" description="Basic and acidic residues" evidence="2">
    <location>
        <begin position="732"/>
        <end position="747"/>
    </location>
</feature>
<dbReference type="InterPro" id="IPR052107">
    <property type="entry name" value="HEAT6"/>
</dbReference>
<sequence>MATHSSRCEIDSVEVNRFRNTVSRLRQFRLPGDENSKATLGLLLDELVAADPHVPVLQNDREGSELLAHLSRTIPAYQDRLVAKFCSLTCSFCMKRNLVLNTADLHEVVQFLTKSLQQCQSFVHIDILAALAAICENNTHRIGKFHDTLVGGSGLLLQLTDDTTCEDEVVLEAVRCLAAFCSIKPHEAEHVEVQYLSACFDTFVHLLHRAPHLKMGLSMKNKLLIHCFSGIQNIVLLKRLPNIELGTLFAAVRAYLFYGMTSQPMNIPSQLFPNVVTPYDPLTSPRPHAPGSSSTRVKPNTEGKSSTASTGDSGRKKQKKKRGRGKGGGGGGGDEKDSDEKRGWTEAPEKGLEQYNDSAAAVVRSAMPAEVDTLSWETNLLKLSSSDSEFSDTEGGRARHQKAEAVRVRHSALICFLNIVRIVEKKVMFGYWSSFLPDLGSTSTAQQTQSLFTVMLKDPSPKCRMAAVASLTCMLEATRNLLAAAQDMSTHQASPAFTTFSAALGATCREMHRCLLQALVAENFNSVLTQIIKCLANLVSNVPYHRLNPGLLTKVLKQVRHFFNHKDPNVRTACLTCIGAMVGIRPPLMEVSQLIRPPVPPVGVNRSAHPGDSPLFRPEDAAYLLYPSFSTPQVARVTEEGEETRKRAETSEAVEPAMNAEPNLGVESDVVAVSKEQMEPNMNGKDGIHGPAMVVKVDGTRCEEKSLIEESPTVADSKSLHPFNTDPALSEVKPKAANEAGRVRTCTEETSDTESTSHSRSGVASSAEGRTPALAASSGEVTPMYKDQTLQSMARETSWVIKFSVKNIIGQPDTEKDPGQAKSENQQRFEPLPIRLEALQVISNLVKNYFPVIRQSVGLLRDLIQTCLEDSNPIIQLHGCKVLDEFTQALHREVQEASLAPNHVIPISEILDFWLYLLGGPLPKLLSYNTEVSADSNNLVRSAACESMGNIGEQVFSKLQMRQQMQCVTLVLGMVAEDDKLIKAAAVRALGIYVLYPNLREMRQQMQCVTLVLGMVAEDDKLIKAAAVRALGIYVLYPNLREDVLFVLDAAGAILDCMDCKTNAKSQTVRFKAAWAMANLCDALVTNKDNHMEQFVEDFPDSVLLKLLTCAAAATRDSDKISCNSGRAIGNLLRYMQARCFLQADMAPAVEAAVKGLVRNMTTGAMK</sequence>
<proteinExistence type="predicted"/>
<feature type="compositionally biased region" description="Basic and acidic residues" evidence="2">
    <location>
        <begin position="333"/>
        <end position="352"/>
    </location>
</feature>
<evidence type="ECO:0000259" key="3">
    <source>
        <dbReference type="Pfam" id="PF13251"/>
    </source>
</evidence>
<evidence type="ECO:0000256" key="2">
    <source>
        <dbReference type="SAM" id="MobiDB-lite"/>
    </source>
</evidence>
<evidence type="ECO:0000313" key="4">
    <source>
        <dbReference type="EMBL" id="GFO37719.1"/>
    </source>
</evidence>
<dbReference type="EMBL" id="BLXT01007302">
    <property type="protein sequence ID" value="GFO37719.1"/>
    <property type="molecule type" value="Genomic_DNA"/>
</dbReference>
<evidence type="ECO:0000256" key="1">
    <source>
        <dbReference type="ARBA" id="ARBA00015263"/>
    </source>
</evidence>
<feature type="compositionally biased region" description="Basic and acidic residues" evidence="2">
    <location>
        <begin position="637"/>
        <end position="650"/>
    </location>
</feature>
<feature type="region of interest" description="Disordered" evidence="2">
    <location>
        <begin position="636"/>
        <end position="659"/>
    </location>
</feature>
<dbReference type="InterPro" id="IPR011989">
    <property type="entry name" value="ARM-like"/>
</dbReference>
<evidence type="ECO:0000313" key="5">
    <source>
        <dbReference type="Proteomes" id="UP000735302"/>
    </source>
</evidence>
<comment type="caution">
    <text evidence="4">The sequence shown here is derived from an EMBL/GenBank/DDBJ whole genome shotgun (WGS) entry which is preliminary data.</text>
</comment>
<dbReference type="InterPro" id="IPR016024">
    <property type="entry name" value="ARM-type_fold"/>
</dbReference>
<dbReference type="InterPro" id="IPR025283">
    <property type="entry name" value="DUF4042"/>
</dbReference>
<protein>
    <recommendedName>
        <fullName evidence="1">HEAT repeat-containing protein 6</fullName>
    </recommendedName>
</protein>
<accession>A0AAV4D0I7</accession>
<feature type="non-terminal residue" evidence="4">
    <location>
        <position position="1167"/>
    </location>
</feature>